<organism evidence="1 2">
    <name type="scientific">Microbacterium maritypicum</name>
    <name type="common">Microbacterium liquefaciens</name>
    <dbReference type="NCBI Taxonomy" id="33918"/>
    <lineage>
        <taxon>Bacteria</taxon>
        <taxon>Bacillati</taxon>
        <taxon>Actinomycetota</taxon>
        <taxon>Actinomycetes</taxon>
        <taxon>Micrococcales</taxon>
        <taxon>Microbacteriaceae</taxon>
        <taxon>Microbacterium</taxon>
    </lineage>
</organism>
<reference evidence="1" key="1">
    <citation type="submission" date="2022-07" db="EMBL/GenBank/DDBJ databases">
        <title>Complete genome of DND4.</title>
        <authorList>
            <person name="Cao G."/>
        </authorList>
    </citation>
    <scope>NUCLEOTIDE SEQUENCE</scope>
    <source>
        <strain evidence="1">DND4</strain>
    </source>
</reference>
<evidence type="ECO:0000313" key="2">
    <source>
        <dbReference type="Proteomes" id="UP001060245"/>
    </source>
</evidence>
<accession>A0ACD4B2E7</accession>
<sequence>MVFAALRRVWRVSRGIPGVRGVLAAVDRVWWARTIRRAELVDLDHVQLQVGRRLRANAAIRAYVRGRHRDGLSLNPLFFDGRVGSQLPDAGRVPALYAYLINDQAKIHTSETWDAPAYAAAHPDSLRAPGGPVGAAWRSSLDGGRLDIGVGSSTVAVTRAELLRAERVPPVPHDARGPVTRPRLLIWRFGPGDDDGTALRTALTVSSVSDSALWLVVDEKTPAALRLACAQVPLWQGNAVVVDSAPDVTRADSTVPTGTLILVRDPDSEITAEDALTLLGSASRAPAAPLWLRMDGTIASAGVVVRDGEGRHLLAGHPAQDVSGLGDHVDSAVLDSPVRAFRVGSTEGARTLLGVTVRSAAVPTAMSLPSGDTRMDALSVGRGLQIDDARWPLMKRTAVETVTLPDGSIVPRLRWSVKTAAPAGPTGEAWGDTHFARGLAAALERLGQYAAVDARPAAQRSSDVLDDVSVVLRGPHPLRPSRSRVNLLWIISHPDEIHAEELSAFDRCFAASTAWAAAATTRFSTPVAPLLQCTDPHRFTPQGLTRSRDLVFVGTARGIARPSVVEPLRVGAPVRVYGPDWRGYIPAGAIAGTHVPNDRLPAVYEAAGAVLNDHWPAMQRNGFVSNRLYDVVASGGRAISDDVAGISEIFGPAVRTYRDIPELHELTLSDLDALFPSDDELAAIARRIRDEDSFDARARHLLDAARELL</sequence>
<name>A0ACD4B2E7_MICMQ</name>
<dbReference type="Proteomes" id="UP001060245">
    <property type="component" value="Chromosome"/>
</dbReference>
<dbReference type="EMBL" id="CP101471">
    <property type="protein sequence ID" value="UTT51711.1"/>
    <property type="molecule type" value="Genomic_DNA"/>
</dbReference>
<proteinExistence type="predicted"/>
<protein>
    <submittedName>
        <fullName evidence="1">Glycosyltransferase</fullName>
    </submittedName>
</protein>
<keyword evidence="2" id="KW-1185">Reference proteome</keyword>
<evidence type="ECO:0000313" key="1">
    <source>
        <dbReference type="EMBL" id="UTT51711.1"/>
    </source>
</evidence>
<gene>
    <name evidence="1" type="ORF">NMQ05_11465</name>
</gene>